<dbReference type="InterPro" id="IPR013783">
    <property type="entry name" value="Ig-like_fold"/>
</dbReference>
<dbReference type="SUPFAM" id="SSF55073">
    <property type="entry name" value="Nucleotide cyclase"/>
    <property type="match status" value="1"/>
</dbReference>
<organism evidence="4 5">
    <name type="scientific">Abyssibacter profundi</name>
    <dbReference type="NCBI Taxonomy" id="2182787"/>
    <lineage>
        <taxon>Bacteria</taxon>
        <taxon>Pseudomonadati</taxon>
        <taxon>Pseudomonadota</taxon>
        <taxon>Gammaproteobacteria</taxon>
        <taxon>Chromatiales</taxon>
        <taxon>Oceanococcaceae</taxon>
        <taxon>Abyssibacter</taxon>
    </lineage>
</organism>
<feature type="domain" description="EAL" evidence="2">
    <location>
        <begin position="1030"/>
        <end position="1283"/>
    </location>
</feature>
<dbReference type="InterPro" id="IPR029787">
    <property type="entry name" value="Nucleotide_cyclase"/>
</dbReference>
<evidence type="ECO:0000256" key="1">
    <source>
        <dbReference type="SAM" id="SignalP"/>
    </source>
</evidence>
<dbReference type="Proteomes" id="UP000251800">
    <property type="component" value="Unassembled WGS sequence"/>
</dbReference>
<dbReference type="Gene3D" id="2.60.40.10">
    <property type="entry name" value="Immunoglobulins"/>
    <property type="match status" value="1"/>
</dbReference>
<dbReference type="Gene3D" id="2.130.10.10">
    <property type="entry name" value="YVTN repeat-like/Quinoprotein amine dehydrogenase"/>
    <property type="match status" value="2"/>
</dbReference>
<evidence type="ECO:0008006" key="6">
    <source>
        <dbReference type="Google" id="ProtNLM"/>
    </source>
</evidence>
<proteinExistence type="predicted"/>
<dbReference type="EMBL" id="QEQK01000010">
    <property type="protein sequence ID" value="PWN55454.1"/>
    <property type="molecule type" value="Genomic_DNA"/>
</dbReference>
<dbReference type="Gene3D" id="3.20.20.450">
    <property type="entry name" value="EAL domain"/>
    <property type="match status" value="1"/>
</dbReference>
<dbReference type="SUPFAM" id="SSF141868">
    <property type="entry name" value="EAL domain-like"/>
    <property type="match status" value="1"/>
</dbReference>
<evidence type="ECO:0000313" key="4">
    <source>
        <dbReference type="EMBL" id="PWN55454.1"/>
    </source>
</evidence>
<dbReference type="SUPFAM" id="SSF101898">
    <property type="entry name" value="NHL repeat"/>
    <property type="match status" value="1"/>
</dbReference>
<dbReference type="PROSITE" id="PS50887">
    <property type="entry name" value="GGDEF"/>
    <property type="match status" value="1"/>
</dbReference>
<gene>
    <name evidence="4" type="ORF">DEH80_11710</name>
</gene>
<dbReference type="InterPro" id="IPR000160">
    <property type="entry name" value="GGDEF_dom"/>
</dbReference>
<dbReference type="InterPro" id="IPR001633">
    <property type="entry name" value="EAL_dom"/>
</dbReference>
<dbReference type="InterPro" id="IPR050706">
    <property type="entry name" value="Cyclic-di-GMP_PDE-like"/>
</dbReference>
<dbReference type="InterPro" id="IPR011110">
    <property type="entry name" value="Reg_prop"/>
</dbReference>
<dbReference type="SMART" id="SM00267">
    <property type="entry name" value="GGDEF"/>
    <property type="match status" value="1"/>
</dbReference>
<dbReference type="Pfam" id="PF00990">
    <property type="entry name" value="GGDEF"/>
    <property type="match status" value="1"/>
</dbReference>
<dbReference type="InterPro" id="IPR043128">
    <property type="entry name" value="Rev_trsase/Diguanyl_cyclase"/>
</dbReference>
<dbReference type="OrthoDB" id="8553030at2"/>
<feature type="domain" description="GGDEF" evidence="3">
    <location>
        <begin position="882"/>
        <end position="1021"/>
    </location>
</feature>
<accession>A0A363UJ56</accession>
<keyword evidence="5" id="KW-1185">Reference proteome</keyword>
<dbReference type="Gene3D" id="3.30.70.270">
    <property type="match status" value="1"/>
</dbReference>
<dbReference type="PROSITE" id="PS50883">
    <property type="entry name" value="EAL"/>
    <property type="match status" value="1"/>
</dbReference>
<sequence length="1288" mass="141171">MARPTRLGRLHRLGCALLAACAGLASPLAYGAPVNPLAFDRVSLSDGLSQSTVLDMHQDGFGFVWLATENGLNRYDGRTIKTYYRTPGDEGGLGSDYIWAIEEDADGNLWLGTDDAGLIRWNRQRDVFEPITLRGLNGKVLTGTRVSDLLVTGEDEVWIATRTAGVLVISTQGETLAQYLHDQPSPLGERLRRVSSLLRSRDGSVWIGTEQGVHQISADRSTLNSYVLSPQSRPEQAPIDNNISTLMQDLQGRIWVATFESGISRLDPNTGRFTHLTSADSSQPQLAGNRVRAMMQDADSRIWLGTDNGVTLLRNDGTAQQIRHEPANPFSLPNDLVMSLMQDASGLIWIGTRGGGVGVWNPRSWSMGPRTPEELSGVHVNSFLEWENGSTWIGTIGAGLLELTASGEIGPALPPGQRAQLQDSVMSLQRDASGTVWIGTLSAGLLRYDPSHKTLTALPVAPKRKPSEPWQRDAIGAPGIMSLAEGPAGTLWAGTFNGGVARIDSQTLAIERLGFEGELAGMEHVRATALAVAQDSELWIGTEANGLTALDLVTGQVTRYRARPDVAHQLPSDSIYSLHVDTQGDVWVGTAARGLARLSRRSIEDAAPRFDLITTADGLSSNVIFGIEPDSDGHLWLSSSNGLMRYHPATRDVRIFHQGHGTFSDEFNFGAHHRAEDGTLYFGGPGGFNKIDPAALQMNRRPPSVLLTDILLFGESLPNDRPAYLTRAIELDHDQDVLAFEFAATDYTAPERNIYSVKLEGFDREWSTPSTRNRATYTNLDPGRYTLKIRAANSDRVWASAPYELAIEIRHPPWATWWAWLAYVAMAGSLLWLFLRLRFRAQERDARLNQLAYYDRITGLPNRDLFEQRGAEALRRIEGSTDHLVVLCIRFAIPKQIGQSLPHDMANDMWSSLAAQLVRAIHSHEHAVGRGDVARLDADQFVIFMRIAPEQDDLAALTERLKAGWSEGLVVGEHRVSVAAAIGVARAPEHARDIGTLVHYAVTAATAHSSPQPGQVAIYDDEMTSRLESRLLLETRLRQAITQDELELYLQPKFTRARQIVGAEALLRWNSRELGWIPPSTFVPLAEESDLIQDLDAWVIHKTCALLKAWDSPKLLTLRIAINLSAANLNQAHTVRALVQATASAGIDPARIEVELTESALLSDVEQTRDTLRELKEAGFSIALDDFGTGYSSLTHLKSFAIDTVKIDREFVQGVDQAGQEQSICSAIVALARSLGLTTVAEGVETEAQFQTLVGLGCDDIQGYLLAKPMPTGEFRQLVENTAVHEAG</sequence>
<dbReference type="Pfam" id="PF07494">
    <property type="entry name" value="Reg_prop"/>
    <property type="match status" value="5"/>
</dbReference>
<name>A0A363UJ56_9GAMM</name>
<evidence type="ECO:0000259" key="3">
    <source>
        <dbReference type="PROSITE" id="PS50887"/>
    </source>
</evidence>
<protein>
    <recommendedName>
        <fullName evidence="6">EAL domain-containing protein</fullName>
    </recommendedName>
</protein>
<reference evidence="4 5" key="1">
    <citation type="submission" date="2018-05" db="EMBL/GenBank/DDBJ databases">
        <title>Abyssibacter profundi OUC007T gen. nov., sp. nov, a marine bacterium isolated from seawater of the Mariana Trench.</title>
        <authorList>
            <person name="Zhou S."/>
        </authorList>
    </citation>
    <scope>NUCLEOTIDE SEQUENCE [LARGE SCALE GENOMIC DNA]</scope>
    <source>
        <strain evidence="4 5">OUC007</strain>
    </source>
</reference>
<dbReference type="PANTHER" id="PTHR33121">
    <property type="entry name" value="CYCLIC DI-GMP PHOSPHODIESTERASE PDEF"/>
    <property type="match status" value="1"/>
</dbReference>
<dbReference type="InterPro" id="IPR011123">
    <property type="entry name" value="Y_Y_Y"/>
</dbReference>
<comment type="caution">
    <text evidence="4">The sequence shown here is derived from an EMBL/GenBank/DDBJ whole genome shotgun (WGS) entry which is preliminary data.</text>
</comment>
<evidence type="ECO:0000313" key="5">
    <source>
        <dbReference type="Proteomes" id="UP000251800"/>
    </source>
</evidence>
<dbReference type="Pfam" id="PF00563">
    <property type="entry name" value="EAL"/>
    <property type="match status" value="1"/>
</dbReference>
<keyword evidence="1" id="KW-0732">Signal</keyword>
<dbReference type="InterPro" id="IPR015943">
    <property type="entry name" value="WD40/YVTN_repeat-like_dom_sf"/>
</dbReference>
<dbReference type="InterPro" id="IPR035919">
    <property type="entry name" value="EAL_sf"/>
</dbReference>
<evidence type="ECO:0000259" key="2">
    <source>
        <dbReference type="PROSITE" id="PS50883"/>
    </source>
</evidence>
<feature type="chain" id="PRO_5016792681" description="EAL domain-containing protein" evidence="1">
    <location>
        <begin position="32"/>
        <end position="1288"/>
    </location>
</feature>
<dbReference type="SMART" id="SM00052">
    <property type="entry name" value="EAL"/>
    <property type="match status" value="1"/>
</dbReference>
<dbReference type="Pfam" id="PF07495">
    <property type="entry name" value="Y_Y_Y"/>
    <property type="match status" value="1"/>
</dbReference>
<dbReference type="RefSeq" id="WP_109720693.1">
    <property type="nucleotide sequence ID" value="NZ_QEQK01000010.1"/>
</dbReference>
<dbReference type="PANTHER" id="PTHR33121:SF79">
    <property type="entry name" value="CYCLIC DI-GMP PHOSPHODIESTERASE PDED-RELATED"/>
    <property type="match status" value="1"/>
</dbReference>
<dbReference type="GO" id="GO:0071111">
    <property type="term" value="F:cyclic-guanylate-specific phosphodiesterase activity"/>
    <property type="evidence" value="ECO:0007669"/>
    <property type="project" value="InterPro"/>
</dbReference>
<dbReference type="SUPFAM" id="SSF63829">
    <property type="entry name" value="Calcium-dependent phosphotriesterase"/>
    <property type="match status" value="2"/>
</dbReference>
<dbReference type="CDD" id="cd01948">
    <property type="entry name" value="EAL"/>
    <property type="match status" value="1"/>
</dbReference>
<feature type="signal peptide" evidence="1">
    <location>
        <begin position="1"/>
        <end position="31"/>
    </location>
</feature>